<dbReference type="InterPro" id="IPR036291">
    <property type="entry name" value="NAD(P)-bd_dom_sf"/>
</dbReference>
<feature type="domain" description="NAD-dependent epimerase/dehydratase" evidence="2">
    <location>
        <begin position="3"/>
        <end position="239"/>
    </location>
</feature>
<evidence type="ECO:0000313" key="3">
    <source>
        <dbReference type="EMBL" id="VAV85788.1"/>
    </source>
</evidence>
<dbReference type="Gene3D" id="3.40.50.720">
    <property type="entry name" value="NAD(P)-binding Rossmann-like Domain"/>
    <property type="match status" value="1"/>
</dbReference>
<organism evidence="3">
    <name type="scientific">hydrothermal vent metagenome</name>
    <dbReference type="NCBI Taxonomy" id="652676"/>
    <lineage>
        <taxon>unclassified sequences</taxon>
        <taxon>metagenomes</taxon>
        <taxon>ecological metagenomes</taxon>
    </lineage>
</organism>
<dbReference type="InterPro" id="IPR001509">
    <property type="entry name" value="Epimerase_deHydtase"/>
</dbReference>
<dbReference type="AlphaFoldDB" id="A0A3B0RCQ6"/>
<name>A0A3B0RCQ6_9ZZZZ</name>
<gene>
    <name evidence="3" type="ORF">MNBD_DELTA01-1974</name>
</gene>
<dbReference type="EC" id="5.1.3.2" evidence="3"/>
<dbReference type="EMBL" id="UOEA01000098">
    <property type="protein sequence ID" value="VAV85788.1"/>
    <property type="molecule type" value="Genomic_DNA"/>
</dbReference>
<evidence type="ECO:0000259" key="2">
    <source>
        <dbReference type="Pfam" id="PF01370"/>
    </source>
</evidence>
<dbReference type="PANTHER" id="PTHR43000">
    <property type="entry name" value="DTDP-D-GLUCOSE 4,6-DEHYDRATASE-RELATED"/>
    <property type="match status" value="1"/>
</dbReference>
<reference evidence="3" key="1">
    <citation type="submission" date="2018-06" db="EMBL/GenBank/DDBJ databases">
        <authorList>
            <person name="Zhirakovskaya E."/>
        </authorList>
    </citation>
    <scope>NUCLEOTIDE SEQUENCE</scope>
</reference>
<proteinExistence type="inferred from homology"/>
<dbReference type="SUPFAM" id="SSF51735">
    <property type="entry name" value="NAD(P)-binding Rossmann-fold domains"/>
    <property type="match status" value="1"/>
</dbReference>
<dbReference type="Pfam" id="PF01370">
    <property type="entry name" value="Epimerase"/>
    <property type="match status" value="1"/>
</dbReference>
<comment type="similarity">
    <text evidence="1">Belongs to the NAD(P)-dependent epimerase/dehydratase family.</text>
</comment>
<evidence type="ECO:0000256" key="1">
    <source>
        <dbReference type="ARBA" id="ARBA00007637"/>
    </source>
</evidence>
<accession>A0A3B0RCQ6</accession>
<keyword evidence="3" id="KW-0413">Isomerase</keyword>
<dbReference type="Gene3D" id="3.90.25.10">
    <property type="entry name" value="UDP-galactose 4-epimerase, domain 1"/>
    <property type="match status" value="1"/>
</dbReference>
<dbReference type="GO" id="GO:0003978">
    <property type="term" value="F:UDP-glucose 4-epimerase activity"/>
    <property type="evidence" value="ECO:0007669"/>
    <property type="project" value="UniProtKB-EC"/>
</dbReference>
<protein>
    <submittedName>
        <fullName evidence="3">UDP-glucose 4-epimerase</fullName>
        <ecNumber evidence="3">5.1.3.2</ecNumber>
    </submittedName>
</protein>
<sequence length="317" mass="34776">MKILVTGGAGFIGSNVVDAYIDAGHEVIIVDNLSSGKKENINPKARFIECDIRSSEMRDIINGQSPDIINHHAAQISVPASVDDPLFDADINIKGFLNVMEGVKAEGKGKVIFISSGGAIYGEATEYPTTENYPPIPLSPYAVTKEVAEKYLRYYNHQFGIDYTVLRYANVYGPRQIPHGEAGVVAIFMDRLLEGMPCTINHFEDKPLGMLRDYCYVGDVARANIAALTRGSLEPCNIGTSTPTHTRDLFNSVYDAIKEARPDTDSTLANPASGAVRPGDINQSCLVINKAREVLGWEPQVDIKEGIRKTLEWRLSK</sequence>